<sequence>METHDNQSATSLVIELVSDEETDELLQFKIRKIDKKIELTREKLKEVDYKTNVANAKMKEVDEILEFVELLTEKSLEGKSQYQNLFEEVQTIMDIYIPPTQPPKDDLMPYGEESGEHDGVVPTTNEAANEYGIPQGPSRELSPMWWAISLNVSGSYFRVALREVRNIEVFDRIKAIGWAKTSPKVLLTSTPLFAHKSCLYHKNHPDHDMDECVALKKRVVRLIDQKSFDIYGDLTLYWSKTLLYARCRNHPGHTALALQLYYF</sequence>
<dbReference type="AlphaFoldDB" id="A0A9Q1R2T5"/>
<organism evidence="1 2">
    <name type="scientific">Anisodus acutangulus</name>
    <dbReference type="NCBI Taxonomy" id="402998"/>
    <lineage>
        <taxon>Eukaryota</taxon>
        <taxon>Viridiplantae</taxon>
        <taxon>Streptophyta</taxon>
        <taxon>Embryophyta</taxon>
        <taxon>Tracheophyta</taxon>
        <taxon>Spermatophyta</taxon>
        <taxon>Magnoliopsida</taxon>
        <taxon>eudicotyledons</taxon>
        <taxon>Gunneridae</taxon>
        <taxon>Pentapetalae</taxon>
        <taxon>asterids</taxon>
        <taxon>lamiids</taxon>
        <taxon>Solanales</taxon>
        <taxon>Solanaceae</taxon>
        <taxon>Solanoideae</taxon>
        <taxon>Hyoscyameae</taxon>
        <taxon>Anisodus</taxon>
    </lineage>
</organism>
<dbReference type="Proteomes" id="UP001152561">
    <property type="component" value="Unassembled WGS sequence"/>
</dbReference>
<keyword evidence="2" id="KW-1185">Reference proteome</keyword>
<evidence type="ECO:0000313" key="2">
    <source>
        <dbReference type="Proteomes" id="UP001152561"/>
    </source>
</evidence>
<accession>A0A9Q1R2T5</accession>
<evidence type="ECO:0000313" key="1">
    <source>
        <dbReference type="EMBL" id="KAJ8539903.1"/>
    </source>
</evidence>
<reference evidence="2" key="1">
    <citation type="journal article" date="2023" name="Proc. Natl. Acad. Sci. U.S.A.">
        <title>Genomic and structural basis for evolution of tropane alkaloid biosynthesis.</title>
        <authorList>
            <person name="Wanga Y.-J."/>
            <person name="Taina T."/>
            <person name="Yua J.-Y."/>
            <person name="Lia J."/>
            <person name="Xua B."/>
            <person name="Chenc J."/>
            <person name="D'Auriad J.C."/>
            <person name="Huanga J.-P."/>
            <person name="Huanga S.-X."/>
        </authorList>
    </citation>
    <scope>NUCLEOTIDE SEQUENCE [LARGE SCALE GENOMIC DNA]</scope>
    <source>
        <strain evidence="2">cv. KIB-2019</strain>
    </source>
</reference>
<name>A0A9Q1R2T5_9SOLA</name>
<gene>
    <name evidence="1" type="ORF">K7X08_026292</name>
</gene>
<protein>
    <submittedName>
        <fullName evidence="1">Uncharacterized protein</fullName>
    </submittedName>
</protein>
<comment type="caution">
    <text evidence="1">The sequence shown here is derived from an EMBL/GenBank/DDBJ whole genome shotgun (WGS) entry which is preliminary data.</text>
</comment>
<dbReference type="EMBL" id="JAJAGQ010000016">
    <property type="protein sequence ID" value="KAJ8539903.1"/>
    <property type="molecule type" value="Genomic_DNA"/>
</dbReference>
<proteinExistence type="predicted"/>